<dbReference type="AlphaFoldDB" id="A0A2S9VCW9"/>
<evidence type="ECO:0000313" key="3">
    <source>
        <dbReference type="Proteomes" id="UP000238949"/>
    </source>
</evidence>
<name>A0A2S9VCW9_9ALTE</name>
<evidence type="ECO:0000256" key="1">
    <source>
        <dbReference type="SAM" id="SignalP"/>
    </source>
</evidence>
<sequence length="74" mass="8244">MVKPMMKLFVCGMLLSFACGTFARQIDTSLLVGTWGNSEDGGNTFWGYGMMARWYRGALILKLISAIKYGPITR</sequence>
<keyword evidence="1" id="KW-0732">Signal</keyword>
<dbReference type="PROSITE" id="PS51257">
    <property type="entry name" value="PROKAR_LIPOPROTEIN"/>
    <property type="match status" value="1"/>
</dbReference>
<proteinExistence type="predicted"/>
<organism evidence="2 3">
    <name type="scientific">Alteromonas alba</name>
    <dbReference type="NCBI Taxonomy" id="2079529"/>
    <lineage>
        <taxon>Bacteria</taxon>
        <taxon>Pseudomonadati</taxon>
        <taxon>Pseudomonadota</taxon>
        <taxon>Gammaproteobacteria</taxon>
        <taxon>Alteromonadales</taxon>
        <taxon>Alteromonadaceae</taxon>
        <taxon>Alteromonas/Salinimonas group</taxon>
        <taxon>Alteromonas</taxon>
    </lineage>
</organism>
<feature type="chain" id="PRO_5015474784" evidence="1">
    <location>
        <begin position="24"/>
        <end position="74"/>
    </location>
</feature>
<feature type="signal peptide" evidence="1">
    <location>
        <begin position="1"/>
        <end position="23"/>
    </location>
</feature>
<evidence type="ECO:0000313" key="2">
    <source>
        <dbReference type="EMBL" id="PRO74331.1"/>
    </source>
</evidence>
<dbReference type="Proteomes" id="UP000238949">
    <property type="component" value="Unassembled WGS sequence"/>
</dbReference>
<dbReference type="EMBL" id="PVNP01000052">
    <property type="protein sequence ID" value="PRO74331.1"/>
    <property type="molecule type" value="Genomic_DNA"/>
</dbReference>
<accession>A0A2S9VCW9</accession>
<reference evidence="3" key="1">
    <citation type="journal article" date="2020" name="Int. J. Syst. Evol. Microbiol.">
        <title>Alteromonas alba sp. nov., a marine bacterium isolated from the seawater of the West Pacific Ocean.</title>
        <authorList>
            <person name="Sun C."/>
            <person name="Wu Y.-H."/>
            <person name="Xamxidin M."/>
            <person name="Cheng H."/>
            <person name="Xu X.-W."/>
        </authorList>
    </citation>
    <scope>NUCLEOTIDE SEQUENCE [LARGE SCALE GENOMIC DNA]</scope>
    <source>
        <strain evidence="3">190</strain>
    </source>
</reference>
<protein>
    <submittedName>
        <fullName evidence="2">Uncharacterized protein</fullName>
    </submittedName>
</protein>
<keyword evidence="3" id="KW-1185">Reference proteome</keyword>
<comment type="caution">
    <text evidence="2">The sequence shown here is derived from an EMBL/GenBank/DDBJ whole genome shotgun (WGS) entry which is preliminary data.</text>
</comment>
<gene>
    <name evidence="2" type="ORF">C6Y40_06755</name>
</gene>